<sequence>MSKHTVLVLGGYGNFGQPICLALARVPSIKLLVGGRDLAKSRQFAQEVAAGSAGIRIDHTSPDFPDVLARHGVNTVVHTAGPFQGQEYNVARACLRAGCHYIDLADARDFVAGITSLDSEARAKNLLVVSGASSVPGLSSAVVNHFLPEFGRLQTIRHGISTGAKTPGIATMRAVLSYCGRPFRRLENGKWVVAYGWQDLHRRRFPEPVGARWFGSCDVPDLELFPKYYPAVSTVTFHAGLGITASHFATWLLSWFVRGGIIRNLVALAPALHAASRKAEPLGTVYSGMRVELTGMDPAGKPMKRLWFLIAGSNHGPQIPCGASIVLATKLATGQLALRGATPCVGLVSLEEYMTALAGLDIHQQTVSDDTGLSLA</sequence>
<organism evidence="2 3">
    <name type="scientific">Candidatus Muproteobacteria bacterium RIFCSPHIGHO2_01_FULL_65_16</name>
    <dbReference type="NCBI Taxonomy" id="1817764"/>
    <lineage>
        <taxon>Bacteria</taxon>
        <taxon>Pseudomonadati</taxon>
        <taxon>Pseudomonadota</taxon>
        <taxon>Candidatus Muproteobacteria</taxon>
    </lineage>
</organism>
<comment type="caution">
    <text evidence="2">The sequence shown here is derived from an EMBL/GenBank/DDBJ whole genome shotgun (WGS) entry which is preliminary data.</text>
</comment>
<dbReference type="Proteomes" id="UP000179360">
    <property type="component" value="Unassembled WGS sequence"/>
</dbReference>
<dbReference type="EMBL" id="MFSY01000012">
    <property type="protein sequence ID" value="OGI47689.1"/>
    <property type="molecule type" value="Genomic_DNA"/>
</dbReference>
<dbReference type="InterPro" id="IPR036291">
    <property type="entry name" value="NAD(P)-bd_dom_sf"/>
</dbReference>
<name>A0A1F6TRK7_9PROT</name>
<reference evidence="2 3" key="1">
    <citation type="journal article" date="2016" name="Nat. Commun.">
        <title>Thousands of microbial genomes shed light on interconnected biogeochemical processes in an aquifer system.</title>
        <authorList>
            <person name="Anantharaman K."/>
            <person name="Brown C.T."/>
            <person name="Hug L.A."/>
            <person name="Sharon I."/>
            <person name="Castelle C.J."/>
            <person name="Probst A.J."/>
            <person name="Thomas B.C."/>
            <person name="Singh A."/>
            <person name="Wilkins M.J."/>
            <person name="Karaoz U."/>
            <person name="Brodie E.L."/>
            <person name="Williams K.H."/>
            <person name="Hubbard S.S."/>
            <person name="Banfield J.F."/>
        </authorList>
    </citation>
    <scope>NUCLEOTIDE SEQUENCE [LARGE SCALE GENOMIC DNA]</scope>
</reference>
<dbReference type="STRING" id="1817764.A2637_06225"/>
<dbReference type="Pfam" id="PF03435">
    <property type="entry name" value="Sacchrp_dh_NADP"/>
    <property type="match status" value="1"/>
</dbReference>
<evidence type="ECO:0000313" key="2">
    <source>
        <dbReference type="EMBL" id="OGI47689.1"/>
    </source>
</evidence>
<evidence type="ECO:0000313" key="3">
    <source>
        <dbReference type="Proteomes" id="UP000179360"/>
    </source>
</evidence>
<dbReference type="PANTHER" id="PTHR43796:SF2">
    <property type="entry name" value="CARBOXYNORSPERMIDINE SYNTHASE"/>
    <property type="match status" value="1"/>
</dbReference>
<dbReference type="Gene3D" id="3.40.50.720">
    <property type="entry name" value="NAD(P)-binding Rossmann-like Domain"/>
    <property type="match status" value="1"/>
</dbReference>
<accession>A0A1F6TRK7</accession>
<dbReference type="PANTHER" id="PTHR43796">
    <property type="entry name" value="CARBOXYNORSPERMIDINE SYNTHASE"/>
    <property type="match status" value="1"/>
</dbReference>
<dbReference type="SUPFAM" id="SSF51735">
    <property type="entry name" value="NAD(P)-binding Rossmann-fold domains"/>
    <property type="match status" value="1"/>
</dbReference>
<proteinExistence type="predicted"/>
<dbReference type="Gene3D" id="3.30.360.10">
    <property type="entry name" value="Dihydrodipicolinate Reductase, domain 2"/>
    <property type="match status" value="1"/>
</dbReference>
<dbReference type="AlphaFoldDB" id="A0A1F6TRK7"/>
<gene>
    <name evidence="2" type="ORF">A2637_06225</name>
</gene>
<evidence type="ECO:0000259" key="1">
    <source>
        <dbReference type="Pfam" id="PF03435"/>
    </source>
</evidence>
<protein>
    <recommendedName>
        <fullName evidence="1">Saccharopine dehydrogenase NADP binding domain-containing protein</fullName>
    </recommendedName>
</protein>
<dbReference type="InterPro" id="IPR005097">
    <property type="entry name" value="Sacchrp_dh_NADP-bd"/>
</dbReference>
<feature type="domain" description="Saccharopine dehydrogenase NADP binding" evidence="1">
    <location>
        <begin position="6"/>
        <end position="106"/>
    </location>
</feature>